<proteinExistence type="predicted"/>
<evidence type="ECO:0000259" key="1">
    <source>
        <dbReference type="Pfam" id="PF01902"/>
    </source>
</evidence>
<dbReference type="InterPro" id="IPR030662">
    <property type="entry name" value="DPH6/MJ0570"/>
</dbReference>
<dbReference type="RefSeq" id="WP_166124721.1">
    <property type="nucleotide sequence ID" value="NZ_JAANOQ010000001.1"/>
</dbReference>
<dbReference type="PANTHER" id="PTHR12196:SF2">
    <property type="entry name" value="DIPHTHINE--AMMONIA LIGASE"/>
    <property type="match status" value="1"/>
</dbReference>
<protein>
    <submittedName>
        <fullName evidence="2">Diphthine--ammonia ligase</fullName>
        <ecNumber evidence="2">6.3.1.14</ecNumber>
    </submittedName>
</protein>
<dbReference type="Pfam" id="PF01902">
    <property type="entry name" value="Diphthami_syn_2"/>
    <property type="match status" value="1"/>
</dbReference>
<dbReference type="PANTHER" id="PTHR12196">
    <property type="entry name" value="DOMAIN OF UNKNOWN FUNCTION 71 DUF71 -CONTAINING PROTEIN"/>
    <property type="match status" value="1"/>
</dbReference>
<keyword evidence="2" id="KW-0436">Ligase</keyword>
<organism evidence="2 3">
    <name type="scientific">Flavobacterium bernardetii</name>
    <dbReference type="NCBI Taxonomy" id="2813823"/>
    <lineage>
        <taxon>Bacteria</taxon>
        <taxon>Pseudomonadati</taxon>
        <taxon>Bacteroidota</taxon>
        <taxon>Flavobacteriia</taxon>
        <taxon>Flavobacteriales</taxon>
        <taxon>Flavobacteriaceae</taxon>
        <taxon>Flavobacterium</taxon>
    </lineage>
</organism>
<dbReference type="InterPro" id="IPR002761">
    <property type="entry name" value="Diphthami_syn_dom"/>
</dbReference>
<dbReference type="CDD" id="cd01994">
    <property type="entry name" value="AANH_PF0828-like"/>
    <property type="match status" value="1"/>
</dbReference>
<comment type="caution">
    <text evidence="2">The sequence shown here is derived from an EMBL/GenBank/DDBJ whole genome shotgun (WGS) entry which is preliminary data.</text>
</comment>
<accession>A0ABR7IUM5</accession>
<sequence>MRVLSSWSGGKDSCFALMKAAEQGLKPTVLLNMMNENGKVSRSHGIPFSVLEQQAKQIGVPLVAVPASWNDYEKNYIAILHDIKKQYEIEGVVFGDIDLEPHREWEEKVCNAAELKAFLPLWQQDRIDLVFQMIDAGIETMIVSCNLEMGEAYLGKIITKELALDLQQKGIDACGENGEYHTLVINCPLFKEKINLPKYHKQTYEKYCFIVWQENK</sequence>
<dbReference type="GO" id="GO:0017178">
    <property type="term" value="F:diphthine-ammonia ligase activity"/>
    <property type="evidence" value="ECO:0007669"/>
    <property type="project" value="UniProtKB-EC"/>
</dbReference>
<dbReference type="PIRSF" id="PIRSF039123">
    <property type="entry name" value="Diphthamide_synthase"/>
    <property type="match status" value="1"/>
</dbReference>
<feature type="domain" description="Diphthamide synthase" evidence="1">
    <location>
        <begin position="1"/>
        <end position="210"/>
    </location>
</feature>
<name>A0ABR7IUM5_9FLAO</name>
<reference evidence="2 3" key="1">
    <citation type="submission" date="2020-08" db="EMBL/GenBank/DDBJ databases">
        <title>Description of novel Flavobacterium F-408 isolate.</title>
        <authorList>
            <person name="Saticioglu I.B."/>
            <person name="Duman M."/>
            <person name="Altun S."/>
        </authorList>
    </citation>
    <scope>NUCLEOTIDE SEQUENCE [LARGE SCALE GENOMIC DNA]</scope>
    <source>
        <strain evidence="2 3">F-408</strain>
    </source>
</reference>
<gene>
    <name evidence="2" type="ORF">H8R27_01090</name>
</gene>
<keyword evidence="3" id="KW-1185">Reference proteome</keyword>
<dbReference type="Gene3D" id="3.40.50.620">
    <property type="entry name" value="HUPs"/>
    <property type="match status" value="1"/>
</dbReference>
<dbReference type="SUPFAM" id="SSF52402">
    <property type="entry name" value="Adenine nucleotide alpha hydrolases-like"/>
    <property type="match status" value="1"/>
</dbReference>
<dbReference type="EMBL" id="JACRUN010000001">
    <property type="protein sequence ID" value="MBC5833470.1"/>
    <property type="molecule type" value="Genomic_DNA"/>
</dbReference>
<dbReference type="EC" id="6.3.1.14" evidence="2"/>
<dbReference type="InterPro" id="IPR014729">
    <property type="entry name" value="Rossmann-like_a/b/a_fold"/>
</dbReference>
<evidence type="ECO:0000313" key="2">
    <source>
        <dbReference type="EMBL" id="MBC5833470.1"/>
    </source>
</evidence>
<dbReference type="Proteomes" id="UP000605990">
    <property type="component" value="Unassembled WGS sequence"/>
</dbReference>
<dbReference type="Gene3D" id="3.90.1490.10">
    <property type="entry name" value="putative n-type atp pyrophosphatase, domain 2"/>
    <property type="match status" value="1"/>
</dbReference>
<dbReference type="NCBIfam" id="TIGR00290">
    <property type="entry name" value="MJ0570_dom"/>
    <property type="match status" value="1"/>
</dbReference>
<evidence type="ECO:0000313" key="3">
    <source>
        <dbReference type="Proteomes" id="UP000605990"/>
    </source>
</evidence>